<gene>
    <name evidence="4" type="ORF">JJJ17_10165</name>
</gene>
<protein>
    <submittedName>
        <fullName evidence="4">N-acetylmuramic acid 6-phosphate etherase</fullName>
    </submittedName>
</protein>
<name>A0A934SJI4_9RHOB</name>
<dbReference type="InterPro" id="IPR005488">
    <property type="entry name" value="Etherase_MurQ"/>
</dbReference>
<evidence type="ECO:0000256" key="2">
    <source>
        <dbReference type="ARBA" id="ARBA00023277"/>
    </source>
</evidence>
<dbReference type="PANTHER" id="PTHR10088">
    <property type="entry name" value="GLUCOKINASE REGULATORY PROTEIN"/>
    <property type="match status" value="1"/>
</dbReference>
<dbReference type="CDD" id="cd05007">
    <property type="entry name" value="SIS_Etherase"/>
    <property type="match status" value="1"/>
</dbReference>
<proteinExistence type="predicted"/>
<feature type="domain" description="SIS" evidence="3">
    <location>
        <begin position="53"/>
        <end position="216"/>
    </location>
</feature>
<evidence type="ECO:0000256" key="1">
    <source>
        <dbReference type="ARBA" id="ARBA00023239"/>
    </source>
</evidence>
<dbReference type="Gene3D" id="1.10.8.1080">
    <property type="match status" value="1"/>
</dbReference>
<evidence type="ECO:0000313" key="5">
    <source>
        <dbReference type="Proteomes" id="UP000640485"/>
    </source>
</evidence>
<dbReference type="GO" id="GO:0097367">
    <property type="term" value="F:carbohydrate derivative binding"/>
    <property type="evidence" value="ECO:0007669"/>
    <property type="project" value="InterPro"/>
</dbReference>
<dbReference type="EMBL" id="JAEPRQ010000003">
    <property type="protein sequence ID" value="MBK4216289.1"/>
    <property type="molecule type" value="Genomic_DNA"/>
</dbReference>
<dbReference type="AlphaFoldDB" id="A0A934SJI4"/>
<sequence length="293" mass="29572">MPEPRTESRHPEAEGLHLRSADRVLSALLDAQIGALAALHPALPAIEMAAEAAAAALRAGGRMGYAGAGSSGLMALADCLELAGTFGLAPAQTPMMFAGGADALLHMKGAAEDDARLAIADLDASGLQSGDVVLVLAASGRTPYALTIAEQARARGVTVVGFANVPGAPLLEAVDIPVLLDTGPEMVAGSTRMGAATAQKVALNMLSVLVGIRLGHVHDGYMVNLTADNAKLVERAARIVGDVASVPLAVAEAALAATQGAVKTAILVAQGVEPDAARDALTRSEGHLQPLLK</sequence>
<dbReference type="InterPro" id="IPR046348">
    <property type="entry name" value="SIS_dom_sf"/>
</dbReference>
<reference evidence="4" key="1">
    <citation type="submission" date="2021-01" db="EMBL/GenBank/DDBJ databases">
        <title>Paracoccus amoyensis sp. nov., isolated from the surface seawater along the coast of Xiamen Island, China.</title>
        <authorList>
            <person name="Lyu L."/>
        </authorList>
    </citation>
    <scope>NUCLEOTIDE SEQUENCE</scope>
    <source>
        <strain evidence="4">MJ17</strain>
    </source>
</reference>
<keyword evidence="5" id="KW-1185">Reference proteome</keyword>
<keyword evidence="2" id="KW-0119">Carbohydrate metabolism</keyword>
<dbReference type="SUPFAM" id="SSF53697">
    <property type="entry name" value="SIS domain"/>
    <property type="match status" value="1"/>
</dbReference>
<dbReference type="InterPro" id="IPR001347">
    <property type="entry name" value="SIS_dom"/>
</dbReference>
<dbReference type="InterPro" id="IPR040190">
    <property type="entry name" value="MURQ/GCKR"/>
</dbReference>
<dbReference type="GO" id="GO:0046348">
    <property type="term" value="P:amino sugar catabolic process"/>
    <property type="evidence" value="ECO:0007669"/>
    <property type="project" value="InterPro"/>
</dbReference>
<evidence type="ECO:0000259" key="3">
    <source>
        <dbReference type="PROSITE" id="PS51464"/>
    </source>
</evidence>
<dbReference type="GO" id="GO:0016803">
    <property type="term" value="F:ether hydrolase activity"/>
    <property type="evidence" value="ECO:0007669"/>
    <property type="project" value="TreeGrafter"/>
</dbReference>
<dbReference type="Gene3D" id="3.40.50.10490">
    <property type="entry name" value="Glucose-6-phosphate isomerase like protein, domain 1"/>
    <property type="match status" value="1"/>
</dbReference>
<dbReference type="PROSITE" id="PS51464">
    <property type="entry name" value="SIS"/>
    <property type="match status" value="1"/>
</dbReference>
<dbReference type="PANTHER" id="PTHR10088:SF4">
    <property type="entry name" value="GLUCOKINASE REGULATORY PROTEIN"/>
    <property type="match status" value="1"/>
</dbReference>
<comment type="caution">
    <text evidence="4">The sequence shown here is derived from an EMBL/GenBank/DDBJ whole genome shotgun (WGS) entry which is preliminary data.</text>
</comment>
<evidence type="ECO:0000313" key="4">
    <source>
        <dbReference type="EMBL" id="MBK4216289.1"/>
    </source>
</evidence>
<dbReference type="GO" id="GO:0009254">
    <property type="term" value="P:peptidoglycan turnover"/>
    <property type="evidence" value="ECO:0007669"/>
    <property type="project" value="TreeGrafter"/>
</dbReference>
<keyword evidence="1" id="KW-0456">Lyase</keyword>
<dbReference type="NCBIfam" id="NF003915">
    <property type="entry name" value="PRK05441.1"/>
    <property type="match status" value="1"/>
</dbReference>
<dbReference type="Proteomes" id="UP000640485">
    <property type="component" value="Unassembled WGS sequence"/>
</dbReference>
<dbReference type="Pfam" id="PF13580">
    <property type="entry name" value="SIS_2"/>
    <property type="match status" value="1"/>
</dbReference>
<dbReference type="RefSeq" id="WP_200686044.1">
    <property type="nucleotide sequence ID" value="NZ_JAEPRQ010000003.1"/>
</dbReference>
<organism evidence="4 5">
    <name type="scientific">Paracoccus caeni</name>
    <dbReference type="NCBI Taxonomy" id="657651"/>
    <lineage>
        <taxon>Bacteria</taxon>
        <taxon>Pseudomonadati</taxon>
        <taxon>Pseudomonadota</taxon>
        <taxon>Alphaproteobacteria</taxon>
        <taxon>Rhodobacterales</taxon>
        <taxon>Paracoccaceae</taxon>
        <taxon>Paracoccus</taxon>
    </lineage>
</organism>
<accession>A0A934SJI4</accession>
<dbReference type="GO" id="GO:0016835">
    <property type="term" value="F:carbon-oxygen lyase activity"/>
    <property type="evidence" value="ECO:0007669"/>
    <property type="project" value="InterPro"/>
</dbReference>